<evidence type="ECO:0000256" key="6">
    <source>
        <dbReference type="SAM" id="Phobius"/>
    </source>
</evidence>
<feature type="transmembrane region" description="Helical" evidence="6">
    <location>
        <begin position="217"/>
        <end position="239"/>
    </location>
</feature>
<dbReference type="InterPro" id="IPR036259">
    <property type="entry name" value="MFS_trans_sf"/>
</dbReference>
<evidence type="ECO:0000256" key="3">
    <source>
        <dbReference type="ARBA" id="ARBA00022692"/>
    </source>
</evidence>
<keyword evidence="9" id="KW-1185">Reference proteome</keyword>
<feature type="transmembrane region" description="Helical" evidence="6">
    <location>
        <begin position="251"/>
        <end position="276"/>
    </location>
</feature>
<feature type="transmembrane region" description="Helical" evidence="6">
    <location>
        <begin position="112"/>
        <end position="134"/>
    </location>
</feature>
<reference evidence="8 9" key="1">
    <citation type="submission" date="2017-10" db="EMBL/GenBank/DDBJ databases">
        <title>Draft genome of two endophytic bacteria isolated from 'guarana' Paullinia cupana (Mart.) Ducke.</title>
        <authorList>
            <person name="Siqueira K.A."/>
            <person name="Liotti R.G."/>
            <person name="Mendes T.A."/>
            <person name="Soares M.A."/>
        </authorList>
    </citation>
    <scope>NUCLEOTIDE SEQUENCE [LARGE SCALE GENOMIC DNA]</scope>
    <source>
        <strain evidence="8 9">342</strain>
    </source>
</reference>
<accession>A0A2S9I767</accession>
<comment type="caution">
    <text evidence="8">The sequence shown here is derived from an EMBL/GenBank/DDBJ whole genome shotgun (WGS) entry which is preliminary data.</text>
</comment>
<feature type="transmembrane region" description="Helical" evidence="6">
    <location>
        <begin position="176"/>
        <end position="196"/>
    </location>
</feature>
<dbReference type="PANTHER" id="PTHR43124">
    <property type="entry name" value="PURINE EFFLUX PUMP PBUE"/>
    <property type="match status" value="1"/>
</dbReference>
<organism evidence="8 9">
    <name type="scientific">Pantoea coffeiphila</name>
    <dbReference type="NCBI Taxonomy" id="1465635"/>
    <lineage>
        <taxon>Bacteria</taxon>
        <taxon>Pseudomonadati</taxon>
        <taxon>Pseudomonadota</taxon>
        <taxon>Gammaproteobacteria</taxon>
        <taxon>Enterobacterales</taxon>
        <taxon>Erwiniaceae</taxon>
        <taxon>Pantoea</taxon>
    </lineage>
</organism>
<comment type="subcellular location">
    <subcellularLocation>
        <location evidence="1">Cell membrane</location>
        <topology evidence="1">Multi-pass membrane protein</topology>
    </subcellularLocation>
</comment>
<evidence type="ECO:0000256" key="5">
    <source>
        <dbReference type="ARBA" id="ARBA00023136"/>
    </source>
</evidence>
<feature type="domain" description="Major facilitator superfamily (MFS) profile" evidence="7">
    <location>
        <begin position="21"/>
        <end position="395"/>
    </location>
</feature>
<dbReference type="Pfam" id="PF07690">
    <property type="entry name" value="MFS_1"/>
    <property type="match status" value="1"/>
</dbReference>
<feature type="transmembrane region" description="Helical" evidence="6">
    <location>
        <begin position="310"/>
        <end position="329"/>
    </location>
</feature>
<feature type="transmembrane region" description="Helical" evidence="6">
    <location>
        <begin position="60"/>
        <end position="80"/>
    </location>
</feature>
<dbReference type="AlphaFoldDB" id="A0A2S9I767"/>
<dbReference type="GO" id="GO:0005886">
    <property type="term" value="C:plasma membrane"/>
    <property type="evidence" value="ECO:0007669"/>
    <property type="project" value="UniProtKB-SubCell"/>
</dbReference>
<dbReference type="Proteomes" id="UP000239181">
    <property type="component" value="Unassembled WGS sequence"/>
</dbReference>
<gene>
    <name evidence="8" type="ORF">CQW29_20570</name>
</gene>
<dbReference type="RefSeq" id="WP_105594598.1">
    <property type="nucleotide sequence ID" value="NZ_PDET01000017.1"/>
</dbReference>
<evidence type="ECO:0000313" key="8">
    <source>
        <dbReference type="EMBL" id="PRD13638.1"/>
    </source>
</evidence>
<feature type="transmembrane region" description="Helical" evidence="6">
    <location>
        <begin position="367"/>
        <end position="389"/>
    </location>
</feature>
<keyword evidence="3 6" id="KW-0812">Transmembrane</keyword>
<evidence type="ECO:0000256" key="4">
    <source>
        <dbReference type="ARBA" id="ARBA00022989"/>
    </source>
</evidence>
<keyword evidence="2" id="KW-1003">Cell membrane</keyword>
<evidence type="ECO:0000259" key="7">
    <source>
        <dbReference type="PROSITE" id="PS50850"/>
    </source>
</evidence>
<dbReference type="EMBL" id="PDET01000017">
    <property type="protein sequence ID" value="PRD13638.1"/>
    <property type="molecule type" value="Genomic_DNA"/>
</dbReference>
<feature type="transmembrane region" description="Helical" evidence="6">
    <location>
        <begin position="21"/>
        <end position="40"/>
    </location>
</feature>
<dbReference type="InterPro" id="IPR020846">
    <property type="entry name" value="MFS_dom"/>
</dbReference>
<proteinExistence type="predicted"/>
<keyword evidence="5 6" id="KW-0472">Membrane</keyword>
<dbReference type="CDD" id="cd17324">
    <property type="entry name" value="MFS_NepI_like"/>
    <property type="match status" value="1"/>
</dbReference>
<dbReference type="Gene3D" id="1.20.1250.20">
    <property type="entry name" value="MFS general substrate transporter like domains"/>
    <property type="match status" value="1"/>
</dbReference>
<feature type="transmembrane region" description="Helical" evidence="6">
    <location>
        <begin position="87"/>
        <end position="106"/>
    </location>
</feature>
<keyword evidence="4 6" id="KW-1133">Transmembrane helix</keyword>
<dbReference type="InterPro" id="IPR011701">
    <property type="entry name" value="MFS"/>
</dbReference>
<dbReference type="InterPro" id="IPR050189">
    <property type="entry name" value="MFS_Efflux_Transporters"/>
</dbReference>
<evidence type="ECO:0000313" key="9">
    <source>
        <dbReference type="Proteomes" id="UP000239181"/>
    </source>
</evidence>
<dbReference type="PROSITE" id="PS50850">
    <property type="entry name" value="MFS"/>
    <property type="match status" value="1"/>
</dbReference>
<dbReference type="OrthoDB" id="9812189at2"/>
<feature type="transmembrane region" description="Helical" evidence="6">
    <location>
        <begin position="283"/>
        <end position="304"/>
    </location>
</feature>
<evidence type="ECO:0000256" key="1">
    <source>
        <dbReference type="ARBA" id="ARBA00004651"/>
    </source>
</evidence>
<dbReference type="PANTHER" id="PTHR43124:SF5">
    <property type="entry name" value="PURINE RIBONUCLEOSIDE EFFLUX PUMP NEPI"/>
    <property type="match status" value="1"/>
</dbReference>
<protein>
    <submittedName>
        <fullName evidence="8">MFS transporter</fullName>
    </submittedName>
</protein>
<feature type="transmembrane region" description="Helical" evidence="6">
    <location>
        <begin position="341"/>
        <end position="361"/>
    </location>
</feature>
<dbReference type="GO" id="GO:0022857">
    <property type="term" value="F:transmembrane transporter activity"/>
    <property type="evidence" value="ECO:0007669"/>
    <property type="project" value="InterPro"/>
</dbReference>
<sequence length="398" mass="41942">MNKPENMGGFRAPENTSAWSAVISMALLCFVLVSSEFMPVSLLTPIANDLSVTEGQAGQAIAFSGLFAVITSLFGNTLLARFDRRTAVIFYTLVMVLSGLIVTSAHGYGMFMFGRALIGISIGGFWSLSTAILVRIVRPVSVPKAIAILQGGTALAFVVAPPLGSFLGSLIGWRGAFLTVVPAGVICLIWQMVVIPKLPPQRDTSIRQIASLLRSRTFAFGMIAVTLAFMGQFSLSTYLRPFLEGVTGLGINMISLFLLGVGVAGLTGTLISGFFVRDNLLPALTGLPAGLAIVAGLLTALGHIPAATGALLLVWGILVTPIPVVWNTWMTRIIPDELEAGGALMVALIQFAITMGAFTGGELFDHQGWVSTFMLATALLVASALIAVLPGRRSLSEK</sequence>
<evidence type="ECO:0000256" key="2">
    <source>
        <dbReference type="ARBA" id="ARBA00022475"/>
    </source>
</evidence>
<dbReference type="SUPFAM" id="SSF103473">
    <property type="entry name" value="MFS general substrate transporter"/>
    <property type="match status" value="1"/>
</dbReference>
<feature type="transmembrane region" description="Helical" evidence="6">
    <location>
        <begin position="146"/>
        <end position="164"/>
    </location>
</feature>
<name>A0A2S9I767_9GAMM</name>